<evidence type="ECO:0008006" key="3">
    <source>
        <dbReference type="Google" id="ProtNLM"/>
    </source>
</evidence>
<sequence>MTVVKKLNFKRKKGMLYYIDKNGNLVEFNRKTKAKNVVVRSNITWDKGYLYFLDKNGDISRARMENN</sequence>
<dbReference type="RefSeq" id="WP_346751214.1">
    <property type="nucleotide sequence ID" value="NZ_JAUJEA010000002.1"/>
</dbReference>
<name>A0ABT8KLS6_9BACT</name>
<organism evidence="1 2">
    <name type="scientific">Splendidivirga corallicola</name>
    <dbReference type="NCBI Taxonomy" id="3051826"/>
    <lineage>
        <taxon>Bacteria</taxon>
        <taxon>Pseudomonadati</taxon>
        <taxon>Bacteroidota</taxon>
        <taxon>Cytophagia</taxon>
        <taxon>Cytophagales</taxon>
        <taxon>Splendidivirgaceae</taxon>
        <taxon>Splendidivirga</taxon>
    </lineage>
</organism>
<protein>
    <recommendedName>
        <fullName evidence="3">DUF5050 domain-containing protein</fullName>
    </recommendedName>
</protein>
<reference evidence="1" key="1">
    <citation type="submission" date="2023-06" db="EMBL/GenBank/DDBJ databases">
        <title>Genomic of Parafulvivirga corallium.</title>
        <authorList>
            <person name="Wang G."/>
        </authorList>
    </citation>
    <scope>NUCLEOTIDE SEQUENCE</scope>
    <source>
        <strain evidence="1">BMA10</strain>
    </source>
</reference>
<dbReference type="Proteomes" id="UP001172082">
    <property type="component" value="Unassembled WGS sequence"/>
</dbReference>
<gene>
    <name evidence="1" type="ORF">QQ008_07440</name>
</gene>
<accession>A0ABT8KLS6</accession>
<keyword evidence="2" id="KW-1185">Reference proteome</keyword>
<proteinExistence type="predicted"/>
<comment type="caution">
    <text evidence="1">The sequence shown here is derived from an EMBL/GenBank/DDBJ whole genome shotgun (WGS) entry which is preliminary data.</text>
</comment>
<dbReference type="EMBL" id="JAUJEA010000002">
    <property type="protein sequence ID" value="MDN5201188.1"/>
    <property type="molecule type" value="Genomic_DNA"/>
</dbReference>
<evidence type="ECO:0000313" key="1">
    <source>
        <dbReference type="EMBL" id="MDN5201188.1"/>
    </source>
</evidence>
<evidence type="ECO:0000313" key="2">
    <source>
        <dbReference type="Proteomes" id="UP001172082"/>
    </source>
</evidence>